<feature type="region of interest" description="Disordered" evidence="5">
    <location>
        <begin position="772"/>
        <end position="808"/>
    </location>
</feature>
<dbReference type="InterPro" id="IPR005821">
    <property type="entry name" value="Ion_trans_dom"/>
</dbReference>
<accession>A0A3P3YB08</accession>
<dbReference type="Gene3D" id="1.10.287.70">
    <property type="match status" value="2"/>
</dbReference>
<feature type="transmembrane region" description="Helical" evidence="6">
    <location>
        <begin position="575"/>
        <end position="593"/>
    </location>
</feature>
<evidence type="ECO:0000259" key="7">
    <source>
        <dbReference type="Pfam" id="PF00520"/>
    </source>
</evidence>
<organism evidence="8 9">
    <name type="scientific">Plasmodiophora brassicae</name>
    <name type="common">Clubroot disease agent</name>
    <dbReference type="NCBI Taxonomy" id="37360"/>
    <lineage>
        <taxon>Eukaryota</taxon>
        <taxon>Sar</taxon>
        <taxon>Rhizaria</taxon>
        <taxon>Endomyxa</taxon>
        <taxon>Phytomyxea</taxon>
        <taxon>Plasmodiophorida</taxon>
        <taxon>Plasmodiophoridae</taxon>
        <taxon>Plasmodiophora</taxon>
    </lineage>
</organism>
<evidence type="ECO:0000256" key="2">
    <source>
        <dbReference type="ARBA" id="ARBA00022692"/>
    </source>
</evidence>
<dbReference type="GO" id="GO:0016020">
    <property type="term" value="C:membrane"/>
    <property type="evidence" value="ECO:0007669"/>
    <property type="project" value="UniProtKB-SubCell"/>
</dbReference>
<gene>
    <name evidence="8" type="ORF">PLBR_LOCUS4567</name>
</gene>
<reference evidence="8 9" key="1">
    <citation type="submission" date="2018-03" db="EMBL/GenBank/DDBJ databases">
        <authorList>
            <person name="Fogelqvist J."/>
        </authorList>
    </citation>
    <scope>NUCLEOTIDE SEQUENCE [LARGE SCALE GENOMIC DNA]</scope>
</reference>
<feature type="transmembrane region" description="Helical" evidence="6">
    <location>
        <begin position="613"/>
        <end position="639"/>
    </location>
</feature>
<evidence type="ECO:0000256" key="1">
    <source>
        <dbReference type="ARBA" id="ARBA00004141"/>
    </source>
</evidence>
<feature type="transmembrane region" description="Helical" evidence="6">
    <location>
        <begin position="64"/>
        <end position="84"/>
    </location>
</feature>
<dbReference type="GO" id="GO:0005216">
    <property type="term" value="F:monoatomic ion channel activity"/>
    <property type="evidence" value="ECO:0007669"/>
    <property type="project" value="InterPro"/>
</dbReference>
<feature type="transmembrane region" description="Helical" evidence="6">
    <location>
        <begin position="479"/>
        <end position="495"/>
    </location>
</feature>
<dbReference type="PANTHER" id="PTHR46726">
    <property type="entry name" value="TWO PORE CHANNEL 3"/>
    <property type="match status" value="1"/>
</dbReference>
<dbReference type="InterPro" id="IPR027359">
    <property type="entry name" value="Volt_channel_dom_sf"/>
</dbReference>
<feature type="transmembrane region" description="Helical" evidence="6">
    <location>
        <begin position="96"/>
        <end position="118"/>
    </location>
</feature>
<evidence type="ECO:0000256" key="6">
    <source>
        <dbReference type="SAM" id="Phobius"/>
    </source>
</evidence>
<protein>
    <recommendedName>
        <fullName evidence="7">Ion transport domain-containing protein</fullName>
    </recommendedName>
</protein>
<dbReference type="EMBL" id="OVEO01000007">
    <property type="protein sequence ID" value="SPQ97352.1"/>
    <property type="molecule type" value="Genomic_DNA"/>
</dbReference>
<feature type="region of interest" description="Disordered" evidence="5">
    <location>
        <begin position="738"/>
        <end position="757"/>
    </location>
</feature>
<dbReference type="Gene3D" id="1.20.120.350">
    <property type="entry name" value="Voltage-gated potassium channels. Chain C"/>
    <property type="match status" value="1"/>
</dbReference>
<keyword evidence="2 6" id="KW-0812">Transmembrane</keyword>
<dbReference type="Proteomes" id="UP000290189">
    <property type="component" value="Unassembled WGS sequence"/>
</dbReference>
<evidence type="ECO:0000256" key="3">
    <source>
        <dbReference type="ARBA" id="ARBA00022989"/>
    </source>
</evidence>
<evidence type="ECO:0000313" key="8">
    <source>
        <dbReference type="EMBL" id="SPQ97352.1"/>
    </source>
</evidence>
<feature type="domain" description="Ion transport" evidence="7">
    <location>
        <begin position="412"/>
        <end position="642"/>
    </location>
</feature>
<feature type="domain" description="Ion transport" evidence="7">
    <location>
        <begin position="62"/>
        <end position="281"/>
    </location>
</feature>
<keyword evidence="3 6" id="KW-1133">Transmembrane helix</keyword>
<feature type="compositionally biased region" description="Low complexity" evidence="5">
    <location>
        <begin position="744"/>
        <end position="756"/>
    </location>
</feature>
<feature type="transmembrane region" description="Helical" evidence="6">
    <location>
        <begin position="440"/>
        <end position="467"/>
    </location>
</feature>
<evidence type="ECO:0000256" key="4">
    <source>
        <dbReference type="ARBA" id="ARBA00023136"/>
    </source>
</evidence>
<dbReference type="AlphaFoldDB" id="A0A3P3YB08"/>
<name>A0A3P3YB08_PLABS</name>
<dbReference type="SUPFAM" id="SSF81324">
    <property type="entry name" value="Voltage-gated potassium channels"/>
    <property type="match status" value="1"/>
</dbReference>
<dbReference type="Pfam" id="PF00520">
    <property type="entry name" value="Ion_trans"/>
    <property type="match status" value="2"/>
</dbReference>
<proteinExistence type="predicted"/>
<feature type="compositionally biased region" description="Acidic residues" evidence="5">
    <location>
        <begin position="784"/>
        <end position="795"/>
    </location>
</feature>
<feature type="transmembrane region" description="Helical" evidence="6">
    <location>
        <begin position="246"/>
        <end position="273"/>
    </location>
</feature>
<keyword evidence="4 6" id="KW-0472">Membrane</keyword>
<evidence type="ECO:0000313" key="9">
    <source>
        <dbReference type="Proteomes" id="UP000290189"/>
    </source>
</evidence>
<feature type="transmembrane region" description="Helical" evidence="6">
    <location>
        <begin position="184"/>
        <end position="203"/>
    </location>
</feature>
<geneLocation type="mitochondrion" evidence="8"/>
<evidence type="ECO:0000256" key="5">
    <source>
        <dbReference type="SAM" id="MobiDB-lite"/>
    </source>
</evidence>
<keyword evidence="8" id="KW-0496">Mitochondrion</keyword>
<feature type="transmembrane region" description="Helical" evidence="6">
    <location>
        <begin position="541"/>
        <end position="563"/>
    </location>
</feature>
<dbReference type="PANTHER" id="PTHR46726:SF1">
    <property type="entry name" value="TWO-PORE CALCIUM CHANNEL 3"/>
    <property type="match status" value="1"/>
</dbReference>
<comment type="subcellular location">
    <subcellularLocation>
        <location evidence="1">Membrane</location>
        <topology evidence="1">Multi-pass membrane protein</topology>
    </subcellularLocation>
</comment>
<sequence length="808" mass="89635">MERRGSASRRVRVRSMMDLPTPSRLHKAALCVRDALDYKRPLLHRLSPFLLDLYDIQRHHLYRVMIHVVVIVHSLCILLEPPYLGRPFPVSRVFPIAIHLVSITVYVVDLGITACMPWRRSPRTLANVGLVAVISIDAVALCTMPTRPFLFARCLRPALLLVHNGAVRRIAQSLVEAVRATLDILVILVLVMLFFALLALRLFGPGTPGSPGRPFATLADSMVTLTALATEEFFPDAMTDPLDRFGPVVVVFFIMWFLTATFAIMSSLAPVIYESYTSATKARIANTIRNEWDALNVAFEYADVEDVGVISSARWLDIVDHLRPGLPESHRQGLAAAIDPERDGIDLAGFLSTAELLRHDVAEAYRDPATGNVLPRRRDPSMVLQVVDNALSCTTCVSMRTRARLQTVVSSPVFQVGTAVNIVVNTCVVVMQATGYEHSVLLIVLDLTCLSLFAIELAMRIVAAGFLPFWSAPFNRFDSVVVVVSVVVEVIGLTISRSRWLSALSLVEVLRLTRALRPLLVIFRSSRLRTILTVYGKVVGLLIRLSVLMLIFMYAWAIIGLELMRGRYANQEVPFANFSTFPNALLVLFGIVAGDDWHDVLSAATDSMGDGAMWVSVYLIGFVIVVINGVWELLLAVLLDLYLVYRSSNGGPSPQQVVHSHSGQLYILSRHHSFSEEVFAIALAKVRKAGLKKIRALYETRRRTERVPSLVDSSSSSSDDGSVREYVPMDRVLSSIQHYPGSNEASRSEQSIESSSLADRLHSNLMKAVAARGAARKWQRQDRDNDDDDDDDSDDAGTTQRIGSKKYE</sequence>